<comment type="caution">
    <text evidence="2">The sequence shown here is derived from an EMBL/GenBank/DDBJ whole genome shotgun (WGS) entry which is preliminary data.</text>
</comment>
<organism evidence="2 3">
    <name type="scientific">Littorina saxatilis</name>
    <dbReference type="NCBI Taxonomy" id="31220"/>
    <lineage>
        <taxon>Eukaryota</taxon>
        <taxon>Metazoa</taxon>
        <taxon>Spiralia</taxon>
        <taxon>Lophotrochozoa</taxon>
        <taxon>Mollusca</taxon>
        <taxon>Gastropoda</taxon>
        <taxon>Caenogastropoda</taxon>
        <taxon>Littorinimorpha</taxon>
        <taxon>Littorinoidea</taxon>
        <taxon>Littorinidae</taxon>
        <taxon>Littorina</taxon>
    </lineage>
</organism>
<evidence type="ECO:0000313" key="2">
    <source>
        <dbReference type="EMBL" id="KAK7095099.1"/>
    </source>
</evidence>
<feature type="region of interest" description="Disordered" evidence="1">
    <location>
        <begin position="1"/>
        <end position="56"/>
    </location>
</feature>
<feature type="compositionally biased region" description="Basic and acidic residues" evidence="1">
    <location>
        <begin position="10"/>
        <end position="19"/>
    </location>
</feature>
<name>A0AAN9AXY8_9CAEN</name>
<reference evidence="2 3" key="1">
    <citation type="submission" date="2024-02" db="EMBL/GenBank/DDBJ databases">
        <title>Chromosome-scale genome assembly of the rough periwinkle Littorina saxatilis.</title>
        <authorList>
            <person name="De Jode A."/>
            <person name="Faria R."/>
            <person name="Formenti G."/>
            <person name="Sims Y."/>
            <person name="Smith T.P."/>
            <person name="Tracey A."/>
            <person name="Wood J.M.D."/>
            <person name="Zagrodzka Z.B."/>
            <person name="Johannesson K."/>
            <person name="Butlin R.K."/>
            <person name="Leder E.H."/>
        </authorList>
    </citation>
    <scope>NUCLEOTIDE SEQUENCE [LARGE SCALE GENOMIC DNA]</scope>
    <source>
        <strain evidence="2">Snail1</strain>
        <tissue evidence="2">Muscle</tissue>
    </source>
</reference>
<evidence type="ECO:0000313" key="3">
    <source>
        <dbReference type="Proteomes" id="UP001374579"/>
    </source>
</evidence>
<dbReference type="EMBL" id="JBAMIC010000018">
    <property type="protein sequence ID" value="KAK7095099.1"/>
    <property type="molecule type" value="Genomic_DNA"/>
</dbReference>
<accession>A0AAN9AXY8</accession>
<dbReference type="Proteomes" id="UP001374579">
    <property type="component" value="Unassembled WGS sequence"/>
</dbReference>
<dbReference type="AlphaFoldDB" id="A0AAN9AXY8"/>
<protein>
    <submittedName>
        <fullName evidence="2">Uncharacterized protein</fullName>
    </submittedName>
</protein>
<evidence type="ECO:0000256" key="1">
    <source>
        <dbReference type="SAM" id="MobiDB-lite"/>
    </source>
</evidence>
<feature type="compositionally biased region" description="Gly residues" evidence="1">
    <location>
        <begin position="39"/>
        <end position="50"/>
    </location>
</feature>
<keyword evidence="3" id="KW-1185">Reference proteome</keyword>
<sequence>MRSQMPGGKSLREISDKFSHLCTTSNNEHHSRHRVSPDGCGGGRSGGGGTWRQHLPPSTLLTARELCDVMPH</sequence>
<proteinExistence type="predicted"/>
<gene>
    <name evidence="2" type="ORF">V1264_006557</name>
</gene>